<evidence type="ECO:0000256" key="1">
    <source>
        <dbReference type="ARBA" id="ARBA00004651"/>
    </source>
</evidence>
<keyword evidence="5 7" id="KW-1133">Transmembrane helix</keyword>
<dbReference type="Proteomes" id="UP000464314">
    <property type="component" value="Chromosome"/>
</dbReference>
<evidence type="ECO:0000256" key="4">
    <source>
        <dbReference type="ARBA" id="ARBA00022692"/>
    </source>
</evidence>
<dbReference type="CDD" id="cd06261">
    <property type="entry name" value="TM_PBP2"/>
    <property type="match status" value="1"/>
</dbReference>
<evidence type="ECO:0000256" key="2">
    <source>
        <dbReference type="ARBA" id="ARBA00022448"/>
    </source>
</evidence>
<evidence type="ECO:0000313" key="9">
    <source>
        <dbReference type="EMBL" id="QHQ60900.1"/>
    </source>
</evidence>
<dbReference type="Gene3D" id="1.10.3720.10">
    <property type="entry name" value="MetI-like"/>
    <property type="match status" value="1"/>
</dbReference>
<dbReference type="SUPFAM" id="SSF161098">
    <property type="entry name" value="MetI-like"/>
    <property type="match status" value="1"/>
</dbReference>
<dbReference type="EMBL" id="CP048000">
    <property type="protein sequence ID" value="QHQ60900.1"/>
    <property type="molecule type" value="Genomic_DNA"/>
</dbReference>
<feature type="transmembrane region" description="Helical" evidence="7">
    <location>
        <begin position="145"/>
        <end position="167"/>
    </location>
</feature>
<dbReference type="InterPro" id="IPR035906">
    <property type="entry name" value="MetI-like_sf"/>
</dbReference>
<evidence type="ECO:0000259" key="8">
    <source>
        <dbReference type="PROSITE" id="PS50928"/>
    </source>
</evidence>
<keyword evidence="2 7" id="KW-0813">Transport</keyword>
<feature type="transmembrane region" description="Helical" evidence="7">
    <location>
        <begin position="12"/>
        <end position="36"/>
    </location>
</feature>
<dbReference type="Pfam" id="PF00528">
    <property type="entry name" value="BPD_transp_1"/>
    <property type="match status" value="1"/>
</dbReference>
<evidence type="ECO:0000256" key="3">
    <source>
        <dbReference type="ARBA" id="ARBA00022475"/>
    </source>
</evidence>
<protein>
    <submittedName>
        <fullName evidence="9">ABC transporter permease subunit</fullName>
    </submittedName>
</protein>
<reference evidence="9 10" key="1">
    <citation type="submission" date="2020-01" db="EMBL/GenBank/DDBJ databases">
        <title>Genome analysis of Anaerocolumna sp. CBA3638.</title>
        <authorList>
            <person name="Kim J."/>
            <person name="Roh S.W."/>
        </authorList>
    </citation>
    <scope>NUCLEOTIDE SEQUENCE [LARGE SCALE GENOMIC DNA]</scope>
    <source>
        <strain evidence="9 10">CBA3638</strain>
    </source>
</reference>
<dbReference type="AlphaFoldDB" id="A0A6P1TI63"/>
<dbReference type="PROSITE" id="PS50928">
    <property type="entry name" value="ABC_TM1"/>
    <property type="match status" value="1"/>
</dbReference>
<keyword evidence="6 7" id="KW-0472">Membrane</keyword>
<gene>
    <name evidence="9" type="ORF">Ana3638_09075</name>
</gene>
<organism evidence="9 10">
    <name type="scientific">Anaerocolumna sedimenticola</name>
    <dbReference type="NCBI Taxonomy" id="2696063"/>
    <lineage>
        <taxon>Bacteria</taxon>
        <taxon>Bacillati</taxon>
        <taxon>Bacillota</taxon>
        <taxon>Clostridia</taxon>
        <taxon>Lachnospirales</taxon>
        <taxon>Lachnospiraceae</taxon>
        <taxon>Anaerocolumna</taxon>
    </lineage>
</organism>
<dbReference type="RefSeq" id="WP_161837728.1">
    <property type="nucleotide sequence ID" value="NZ_CP048000.1"/>
</dbReference>
<dbReference type="PANTHER" id="PTHR43744">
    <property type="entry name" value="ABC TRANSPORTER PERMEASE PROTEIN MG189-RELATED-RELATED"/>
    <property type="match status" value="1"/>
</dbReference>
<dbReference type="InterPro" id="IPR000515">
    <property type="entry name" value="MetI-like"/>
</dbReference>
<evidence type="ECO:0000313" key="10">
    <source>
        <dbReference type="Proteomes" id="UP000464314"/>
    </source>
</evidence>
<comment type="subcellular location">
    <subcellularLocation>
        <location evidence="1 7">Cell membrane</location>
        <topology evidence="1 7">Multi-pass membrane protein</topology>
    </subcellularLocation>
</comment>
<evidence type="ECO:0000256" key="5">
    <source>
        <dbReference type="ARBA" id="ARBA00022989"/>
    </source>
</evidence>
<proteinExistence type="inferred from homology"/>
<keyword evidence="10" id="KW-1185">Reference proteome</keyword>
<feature type="transmembrane region" description="Helical" evidence="7">
    <location>
        <begin position="115"/>
        <end position="133"/>
    </location>
</feature>
<dbReference type="KEGG" id="anr:Ana3638_09075"/>
<dbReference type="PANTHER" id="PTHR43744:SF9">
    <property type="entry name" value="POLYGALACTURONAN_RHAMNOGALACTURONAN TRANSPORT SYSTEM PERMEASE PROTEIN YTCP"/>
    <property type="match status" value="1"/>
</dbReference>
<accession>A0A6P1TI63</accession>
<dbReference type="GO" id="GO:0005886">
    <property type="term" value="C:plasma membrane"/>
    <property type="evidence" value="ECO:0007669"/>
    <property type="project" value="UniProtKB-SubCell"/>
</dbReference>
<keyword evidence="3" id="KW-1003">Cell membrane</keyword>
<feature type="domain" description="ABC transmembrane type-1" evidence="8">
    <location>
        <begin position="76"/>
        <end position="272"/>
    </location>
</feature>
<name>A0A6P1TI63_9FIRM</name>
<feature type="transmembrane region" description="Helical" evidence="7">
    <location>
        <begin position="84"/>
        <end position="103"/>
    </location>
</feature>
<keyword evidence="4 7" id="KW-0812">Transmembrane</keyword>
<comment type="similarity">
    <text evidence="7">Belongs to the binding-protein-dependent transport system permease family.</text>
</comment>
<feature type="transmembrane region" description="Helical" evidence="7">
    <location>
        <begin position="250"/>
        <end position="275"/>
    </location>
</feature>
<evidence type="ECO:0000256" key="6">
    <source>
        <dbReference type="ARBA" id="ARBA00023136"/>
    </source>
</evidence>
<sequence>MKRKNVRKKMSLSYLIIVIILISFAIICILPFWYVLICSLSNPQLIQVGEVRLFPKGFSLQSYKIVLSQSKFYQGFLITVTRTVLGTVLGLLVQSMAAYVLAYKNFQGRSFFTKMLVFTILFNGGIIPTYLVIQKLHLLNTIWALILPMVLNPWNVMLLISFFSAIPDSITESAKIDGANEFVIYRKLALPLSKPAILTILLYIAVRHWNELMDGVIYINSDALKPLQVYLIELIMRSSVQNMVEPAENFVSLLSIQTTAIFVSCIPILLVYPVIQKHFVKGIMVGGVKG</sequence>
<dbReference type="GO" id="GO:0055085">
    <property type="term" value="P:transmembrane transport"/>
    <property type="evidence" value="ECO:0007669"/>
    <property type="project" value="InterPro"/>
</dbReference>
<evidence type="ECO:0000256" key="7">
    <source>
        <dbReference type="RuleBase" id="RU363032"/>
    </source>
</evidence>
<feature type="transmembrane region" description="Helical" evidence="7">
    <location>
        <begin position="188"/>
        <end position="206"/>
    </location>
</feature>